<dbReference type="PANTHER" id="PTHR44191:SF26">
    <property type="entry name" value="TRANSCRIPTION FACTOR KUA1"/>
    <property type="match status" value="1"/>
</dbReference>
<feature type="compositionally biased region" description="Polar residues" evidence="6">
    <location>
        <begin position="315"/>
        <end position="327"/>
    </location>
</feature>
<dbReference type="InterPro" id="IPR017930">
    <property type="entry name" value="Myb_dom"/>
</dbReference>
<feature type="compositionally biased region" description="Polar residues" evidence="6">
    <location>
        <begin position="7"/>
        <end position="18"/>
    </location>
</feature>
<evidence type="ECO:0000313" key="11">
    <source>
        <dbReference type="Proteomes" id="UP001140949"/>
    </source>
</evidence>
<dbReference type="PROSITE" id="PS51293">
    <property type="entry name" value="SANT"/>
    <property type="match status" value="1"/>
</dbReference>
<evidence type="ECO:0000256" key="5">
    <source>
        <dbReference type="ARBA" id="ARBA00023242"/>
    </source>
</evidence>
<feature type="domain" description="Myb-like" evidence="7">
    <location>
        <begin position="94"/>
        <end position="146"/>
    </location>
</feature>
<dbReference type="PANTHER" id="PTHR44191">
    <property type="entry name" value="TRANSCRIPTION FACTOR KUA1"/>
    <property type="match status" value="1"/>
</dbReference>
<dbReference type="CDD" id="cd00167">
    <property type="entry name" value="SANT"/>
    <property type="match status" value="1"/>
</dbReference>
<reference evidence="10" key="1">
    <citation type="journal article" date="2023" name="GigaByte">
        <title>Genome assembly of the bearded iris, Iris pallida Lam.</title>
        <authorList>
            <person name="Bruccoleri R.E."/>
            <person name="Oakeley E.J."/>
            <person name="Faust A.M.E."/>
            <person name="Altorfer M."/>
            <person name="Dessus-Babus S."/>
            <person name="Burckhardt D."/>
            <person name="Oertli M."/>
            <person name="Naumann U."/>
            <person name="Petersen F."/>
            <person name="Wong J."/>
        </authorList>
    </citation>
    <scope>NUCLEOTIDE SEQUENCE</scope>
    <source>
        <strain evidence="10">GSM-AAB239-AS_SAM_17_03QT</strain>
    </source>
</reference>
<comment type="caution">
    <text evidence="10">The sequence shown here is derived from an EMBL/GenBank/DDBJ whole genome shotgun (WGS) entry which is preliminary data.</text>
</comment>
<evidence type="ECO:0000259" key="9">
    <source>
        <dbReference type="PROSITE" id="PS51294"/>
    </source>
</evidence>
<dbReference type="AlphaFoldDB" id="A0AAX6GDP6"/>
<evidence type="ECO:0000259" key="8">
    <source>
        <dbReference type="PROSITE" id="PS51293"/>
    </source>
</evidence>
<keyword evidence="5" id="KW-0539">Nucleus</keyword>
<evidence type="ECO:0000256" key="6">
    <source>
        <dbReference type="SAM" id="MobiDB-lite"/>
    </source>
</evidence>
<dbReference type="SMART" id="SM00717">
    <property type="entry name" value="SANT"/>
    <property type="match status" value="1"/>
</dbReference>
<proteinExistence type="predicted"/>
<keyword evidence="11" id="KW-1185">Reference proteome</keyword>
<feature type="region of interest" description="Disordered" evidence="6">
    <location>
        <begin position="49"/>
        <end position="97"/>
    </location>
</feature>
<dbReference type="GO" id="GO:0009723">
    <property type="term" value="P:response to ethylene"/>
    <property type="evidence" value="ECO:0007669"/>
    <property type="project" value="TreeGrafter"/>
</dbReference>
<dbReference type="SUPFAM" id="SSF46689">
    <property type="entry name" value="Homeodomain-like"/>
    <property type="match status" value="1"/>
</dbReference>
<dbReference type="GO" id="GO:0009744">
    <property type="term" value="P:response to sucrose"/>
    <property type="evidence" value="ECO:0007669"/>
    <property type="project" value="UniProtKB-ARBA"/>
</dbReference>
<comment type="subcellular location">
    <subcellularLocation>
        <location evidence="1">Nucleus</location>
    </subcellularLocation>
</comment>
<feature type="region of interest" description="Disordered" evidence="6">
    <location>
        <begin position="309"/>
        <end position="333"/>
    </location>
</feature>
<feature type="region of interest" description="Disordered" evidence="6">
    <location>
        <begin position="1"/>
        <end position="20"/>
    </location>
</feature>
<evidence type="ECO:0000256" key="4">
    <source>
        <dbReference type="ARBA" id="ARBA00023163"/>
    </source>
</evidence>
<dbReference type="GO" id="GO:0005634">
    <property type="term" value="C:nucleus"/>
    <property type="evidence" value="ECO:0007669"/>
    <property type="project" value="UniProtKB-SubCell"/>
</dbReference>
<dbReference type="Proteomes" id="UP001140949">
    <property type="component" value="Unassembled WGS sequence"/>
</dbReference>
<protein>
    <submittedName>
        <fullName evidence="10">Uncharacterized protein</fullName>
    </submittedName>
</protein>
<feature type="compositionally biased region" description="Basic and acidic residues" evidence="6">
    <location>
        <begin position="66"/>
        <end position="93"/>
    </location>
</feature>
<evidence type="ECO:0000256" key="1">
    <source>
        <dbReference type="ARBA" id="ARBA00004123"/>
    </source>
</evidence>
<keyword evidence="4" id="KW-0804">Transcription</keyword>
<dbReference type="Gene3D" id="1.10.10.60">
    <property type="entry name" value="Homeodomain-like"/>
    <property type="match status" value="1"/>
</dbReference>
<dbReference type="Pfam" id="PF00249">
    <property type="entry name" value="Myb_DNA-binding"/>
    <property type="match status" value="1"/>
</dbReference>
<dbReference type="InterPro" id="IPR009057">
    <property type="entry name" value="Homeodomain-like_sf"/>
</dbReference>
<keyword evidence="3" id="KW-0238">DNA-binding</keyword>
<feature type="compositionally biased region" description="Low complexity" evidence="6">
    <location>
        <begin position="49"/>
        <end position="58"/>
    </location>
</feature>
<feature type="domain" description="SANT" evidence="8">
    <location>
        <begin position="102"/>
        <end position="150"/>
    </location>
</feature>
<sequence>MTRRCSHCSNNGHNTRTCPSRGVKLFGVRLDGSIRKSASMGNLVHYSVSNAGGSSPDGADGGGSRAAEKEKEREREREREREGGYASEDFTKGRERKKGVAWTEEEHKKFLLGLRKLGKGDWRGIARTYVGSRTPTQVASHAQKYFIRQSNTNRRKKRSSLFDIVPDEFGDAQAFPIGIEEPEAQGIIQLPAPASVDGLECESMAFSLNERKARPPLPKPENMQYPYPVMLPAFYPAYYPIPLPFLRGYSVETMENKAHEVFKPTPLHSNVPISSDQLVGMATLNLRESVGEGSSSTVLDLLGGSERHSAFHPNIQPTAGSKISAGSSPIHAI</sequence>
<dbReference type="InterPro" id="IPR017884">
    <property type="entry name" value="SANT_dom"/>
</dbReference>
<keyword evidence="2" id="KW-0805">Transcription regulation</keyword>
<organism evidence="10 11">
    <name type="scientific">Iris pallida</name>
    <name type="common">Sweet iris</name>
    <dbReference type="NCBI Taxonomy" id="29817"/>
    <lineage>
        <taxon>Eukaryota</taxon>
        <taxon>Viridiplantae</taxon>
        <taxon>Streptophyta</taxon>
        <taxon>Embryophyta</taxon>
        <taxon>Tracheophyta</taxon>
        <taxon>Spermatophyta</taxon>
        <taxon>Magnoliopsida</taxon>
        <taxon>Liliopsida</taxon>
        <taxon>Asparagales</taxon>
        <taxon>Iridaceae</taxon>
        <taxon>Iridoideae</taxon>
        <taxon>Irideae</taxon>
        <taxon>Iris</taxon>
    </lineage>
</organism>
<dbReference type="PROSITE" id="PS50090">
    <property type="entry name" value="MYB_LIKE"/>
    <property type="match status" value="1"/>
</dbReference>
<dbReference type="EMBL" id="JANAVB010020999">
    <property type="protein sequence ID" value="KAJ6826351.1"/>
    <property type="molecule type" value="Genomic_DNA"/>
</dbReference>
<dbReference type="NCBIfam" id="TIGR01557">
    <property type="entry name" value="myb_SHAQKYF"/>
    <property type="match status" value="1"/>
</dbReference>
<evidence type="ECO:0000313" key="10">
    <source>
        <dbReference type="EMBL" id="KAJ6826351.1"/>
    </source>
</evidence>
<dbReference type="InterPro" id="IPR006447">
    <property type="entry name" value="Myb_dom_plants"/>
</dbReference>
<evidence type="ECO:0000256" key="2">
    <source>
        <dbReference type="ARBA" id="ARBA00023015"/>
    </source>
</evidence>
<evidence type="ECO:0000259" key="7">
    <source>
        <dbReference type="PROSITE" id="PS50090"/>
    </source>
</evidence>
<reference evidence="10" key="2">
    <citation type="submission" date="2023-04" db="EMBL/GenBank/DDBJ databases">
        <authorList>
            <person name="Bruccoleri R.E."/>
            <person name="Oakeley E.J."/>
            <person name="Faust A.-M."/>
            <person name="Dessus-Babus S."/>
            <person name="Altorfer M."/>
            <person name="Burckhardt D."/>
            <person name="Oertli M."/>
            <person name="Naumann U."/>
            <person name="Petersen F."/>
            <person name="Wong J."/>
        </authorList>
    </citation>
    <scope>NUCLEOTIDE SEQUENCE</scope>
    <source>
        <strain evidence="10">GSM-AAB239-AS_SAM_17_03QT</strain>
        <tissue evidence="10">Leaf</tissue>
    </source>
</reference>
<dbReference type="GO" id="GO:0003677">
    <property type="term" value="F:DNA binding"/>
    <property type="evidence" value="ECO:0007669"/>
    <property type="project" value="UniProtKB-KW"/>
</dbReference>
<dbReference type="FunFam" id="1.10.10.60:FF:000009">
    <property type="entry name" value="transcription factor MYB1R1"/>
    <property type="match status" value="1"/>
</dbReference>
<dbReference type="InterPro" id="IPR001005">
    <property type="entry name" value="SANT/Myb"/>
</dbReference>
<feature type="domain" description="HTH myb-type" evidence="9">
    <location>
        <begin position="94"/>
        <end position="150"/>
    </location>
</feature>
<evidence type="ECO:0000256" key="3">
    <source>
        <dbReference type="ARBA" id="ARBA00023125"/>
    </source>
</evidence>
<dbReference type="InterPro" id="IPR052245">
    <property type="entry name" value="Plant_Stress_Dev_TF"/>
</dbReference>
<dbReference type="GO" id="GO:0006355">
    <property type="term" value="P:regulation of DNA-templated transcription"/>
    <property type="evidence" value="ECO:0007669"/>
    <property type="project" value="UniProtKB-ARBA"/>
</dbReference>
<gene>
    <name evidence="10" type="ORF">M6B38_373055</name>
</gene>
<dbReference type="GO" id="GO:0009739">
    <property type="term" value="P:response to gibberellin"/>
    <property type="evidence" value="ECO:0007669"/>
    <property type="project" value="TreeGrafter"/>
</dbReference>
<accession>A0AAX6GDP6</accession>
<name>A0AAX6GDP6_IRIPA</name>
<dbReference type="PROSITE" id="PS51294">
    <property type="entry name" value="HTH_MYB"/>
    <property type="match status" value="1"/>
</dbReference>